<feature type="transmembrane region" description="Helical" evidence="9">
    <location>
        <begin position="141"/>
        <end position="162"/>
    </location>
</feature>
<feature type="transmembrane region" description="Helical" evidence="9">
    <location>
        <begin position="402"/>
        <end position="421"/>
    </location>
</feature>
<keyword evidence="8 9" id="KW-0472">Membrane</keyword>
<dbReference type="InterPro" id="IPR009834">
    <property type="entry name" value="Ureide_permease"/>
</dbReference>
<evidence type="ECO:0000256" key="2">
    <source>
        <dbReference type="ARBA" id="ARBA00005931"/>
    </source>
</evidence>
<dbReference type="Proteomes" id="UP001497512">
    <property type="component" value="Chromosome 3"/>
</dbReference>
<sequence>MYVMTDRVGAIVLMVLSLWCLGSWPAFFNVLERRGRVPMHTYMDYTIATYCVAIGFALTLGEIGPSSAEYPNFTTQLFQDNGPSVAFAMGGGLALCLGNISMQYALAFVGISLTEVVSASLAVVVGTSVNYVLDGGMNCAVILFPGVACFLVAVVLGSFCHASNAADITLKLNSKQIVPYRSEDLEETTMNVDFTDCVNAKLLNKQCFTEGNAQVEEGKGSCSGEEWGLETAEAAVGSAEFLQNLEDHRAIKIKGRSVGFGLGIALFSGGCYALFSPLFNLATNDQFHLLKPNVPHLVVYTTFFYFSTSFFICAMVINIYLLYHPLVDIPKSSLRAYLRDWKGRDLAVLAGLVCGFGNGFQFMGGQAAGYAAADAVQALPLVGTLWGILLFGEYHKSSRRTYMLLSAMLIMFGIAVTLLIASSRQRD</sequence>
<dbReference type="PANTHER" id="PTHR31081">
    <property type="entry name" value="UREIDE PERMEASE 1-RELATED-RELATED"/>
    <property type="match status" value="1"/>
</dbReference>
<comment type="similarity">
    <text evidence="2">Belongs to the plant ureide permease (TC 2.A.7.19) family.</text>
</comment>
<evidence type="ECO:0000313" key="11">
    <source>
        <dbReference type="Proteomes" id="UP001497512"/>
    </source>
</evidence>
<evidence type="ECO:0000256" key="3">
    <source>
        <dbReference type="ARBA" id="ARBA00022448"/>
    </source>
</evidence>
<protein>
    <submittedName>
        <fullName evidence="10">Uncharacterized protein</fullName>
    </submittedName>
</protein>
<keyword evidence="5" id="KW-0547">Nucleotide-binding</keyword>
<keyword evidence="11" id="KW-1185">Reference proteome</keyword>
<gene>
    <name evidence="10" type="ORF">CSSPTR1EN2_LOCUS14763</name>
</gene>
<organism evidence="10 11">
    <name type="scientific">Sphagnum troendelagicum</name>
    <dbReference type="NCBI Taxonomy" id="128251"/>
    <lineage>
        <taxon>Eukaryota</taxon>
        <taxon>Viridiplantae</taxon>
        <taxon>Streptophyta</taxon>
        <taxon>Embryophyta</taxon>
        <taxon>Bryophyta</taxon>
        <taxon>Sphagnophytina</taxon>
        <taxon>Sphagnopsida</taxon>
        <taxon>Sphagnales</taxon>
        <taxon>Sphagnaceae</taxon>
        <taxon>Sphagnum</taxon>
    </lineage>
</organism>
<reference evidence="10" key="1">
    <citation type="submission" date="2024-02" db="EMBL/GenBank/DDBJ databases">
        <authorList>
            <consortium name="ELIXIR-Norway"/>
            <consortium name="Elixir Norway"/>
        </authorList>
    </citation>
    <scope>NUCLEOTIDE SEQUENCE</scope>
</reference>
<feature type="transmembrane region" description="Helical" evidence="9">
    <location>
        <begin position="344"/>
        <end position="363"/>
    </location>
</feature>
<keyword evidence="3" id="KW-0813">Transport</keyword>
<keyword evidence="6" id="KW-0067">ATP-binding</keyword>
<evidence type="ECO:0000256" key="1">
    <source>
        <dbReference type="ARBA" id="ARBA00004141"/>
    </source>
</evidence>
<accession>A0ABP0UEI7</accession>
<dbReference type="EMBL" id="OZ019895">
    <property type="protein sequence ID" value="CAK9219694.1"/>
    <property type="molecule type" value="Genomic_DNA"/>
</dbReference>
<feature type="transmembrane region" description="Helical" evidence="9">
    <location>
        <begin position="42"/>
        <end position="61"/>
    </location>
</feature>
<evidence type="ECO:0000256" key="7">
    <source>
        <dbReference type="ARBA" id="ARBA00022989"/>
    </source>
</evidence>
<feature type="transmembrane region" description="Helical" evidence="9">
    <location>
        <begin position="105"/>
        <end position="129"/>
    </location>
</feature>
<name>A0ABP0UEI7_9BRYO</name>
<comment type="subcellular location">
    <subcellularLocation>
        <location evidence="1">Membrane</location>
        <topology evidence="1">Multi-pass membrane protein</topology>
    </subcellularLocation>
</comment>
<keyword evidence="4 9" id="KW-0812">Transmembrane</keyword>
<evidence type="ECO:0000256" key="8">
    <source>
        <dbReference type="ARBA" id="ARBA00023136"/>
    </source>
</evidence>
<evidence type="ECO:0000256" key="9">
    <source>
        <dbReference type="SAM" id="Phobius"/>
    </source>
</evidence>
<dbReference type="PANTHER" id="PTHR31081:SF17">
    <property type="entry name" value="UREIDE PERMEASE"/>
    <property type="match status" value="1"/>
</dbReference>
<evidence type="ECO:0000256" key="5">
    <source>
        <dbReference type="ARBA" id="ARBA00022741"/>
    </source>
</evidence>
<feature type="transmembrane region" description="Helical" evidence="9">
    <location>
        <begin position="369"/>
        <end position="390"/>
    </location>
</feature>
<proteinExistence type="inferred from homology"/>
<feature type="transmembrane region" description="Helical" evidence="9">
    <location>
        <begin position="81"/>
        <end position="98"/>
    </location>
</feature>
<evidence type="ECO:0000256" key="4">
    <source>
        <dbReference type="ARBA" id="ARBA00022692"/>
    </source>
</evidence>
<feature type="transmembrane region" description="Helical" evidence="9">
    <location>
        <begin position="12"/>
        <end position="30"/>
    </location>
</feature>
<evidence type="ECO:0000313" key="10">
    <source>
        <dbReference type="EMBL" id="CAK9219694.1"/>
    </source>
</evidence>
<feature type="transmembrane region" description="Helical" evidence="9">
    <location>
        <begin position="258"/>
        <end position="279"/>
    </location>
</feature>
<dbReference type="Pfam" id="PF07168">
    <property type="entry name" value="Ureide_permease"/>
    <property type="match status" value="1"/>
</dbReference>
<keyword evidence="7 9" id="KW-1133">Transmembrane helix</keyword>
<feature type="transmembrane region" description="Helical" evidence="9">
    <location>
        <begin position="299"/>
        <end position="323"/>
    </location>
</feature>
<dbReference type="InterPro" id="IPR030189">
    <property type="entry name" value="UPS_plant"/>
</dbReference>
<evidence type="ECO:0000256" key="6">
    <source>
        <dbReference type="ARBA" id="ARBA00022840"/>
    </source>
</evidence>